<dbReference type="Proteomes" id="UP000070035">
    <property type="component" value="Unassembled WGS sequence"/>
</dbReference>
<evidence type="ECO:0000313" key="2">
    <source>
        <dbReference type="Proteomes" id="UP000070035"/>
    </source>
</evidence>
<dbReference type="AlphaFoldDB" id="A0A133V3V9"/>
<name>A0A133V3V9_9EURY</name>
<comment type="caution">
    <text evidence="1">The sequence shown here is derived from an EMBL/GenBank/DDBJ whole genome shotgun (WGS) entry which is preliminary data.</text>
</comment>
<evidence type="ECO:0000313" key="1">
    <source>
        <dbReference type="EMBL" id="KXB01096.1"/>
    </source>
</evidence>
<protein>
    <submittedName>
        <fullName evidence="1">Uncharacterized protein</fullName>
    </submittedName>
</protein>
<proteinExistence type="predicted"/>
<dbReference type="EMBL" id="LHXY01000053">
    <property type="protein sequence ID" value="KXB01096.1"/>
    <property type="molecule type" value="Genomic_DNA"/>
</dbReference>
<keyword evidence="2" id="KW-1185">Reference proteome</keyword>
<organism evidence="1 2">
    <name type="scientific">candidate division MSBL1 archaeon SCGC-AAA261F17</name>
    <dbReference type="NCBI Taxonomy" id="1698274"/>
    <lineage>
        <taxon>Archaea</taxon>
        <taxon>Methanobacteriati</taxon>
        <taxon>Methanobacteriota</taxon>
        <taxon>candidate division MSBL1</taxon>
    </lineage>
</organism>
<reference evidence="1 2" key="1">
    <citation type="journal article" date="2016" name="Sci. Rep.">
        <title>Metabolic traits of an uncultured archaeal lineage -MSBL1- from brine pools of the Red Sea.</title>
        <authorList>
            <person name="Mwirichia R."/>
            <person name="Alam I."/>
            <person name="Rashid M."/>
            <person name="Vinu M."/>
            <person name="Ba-Alawi W."/>
            <person name="Anthony Kamau A."/>
            <person name="Kamanda Ngugi D."/>
            <person name="Goker M."/>
            <person name="Klenk H.P."/>
            <person name="Bajic V."/>
            <person name="Stingl U."/>
        </authorList>
    </citation>
    <scope>NUCLEOTIDE SEQUENCE [LARGE SCALE GENOMIC DNA]</scope>
    <source>
        <strain evidence="1">SCGC-AAA261F17</strain>
    </source>
</reference>
<gene>
    <name evidence="1" type="ORF">AKJ44_02960</name>
</gene>
<accession>A0A133V3V9</accession>
<sequence>MTVCDECGEAKDTVQIGDKNYCLDCLRKQEDSLKSAIEAGADKNSELEEVQDAIWILEES</sequence>